<name>A0ACB9K4P5_9ASTR</name>
<dbReference type="EMBL" id="CM042018">
    <property type="protein sequence ID" value="KAI3827217.1"/>
    <property type="molecule type" value="Genomic_DNA"/>
</dbReference>
<dbReference type="Proteomes" id="UP001056120">
    <property type="component" value="Linkage Group LG01"/>
</dbReference>
<reference evidence="1 2" key="2">
    <citation type="journal article" date="2022" name="Mol. Ecol. Resour.">
        <title>The genomes of chicory, endive, great burdock and yacon provide insights into Asteraceae paleo-polyploidization history and plant inulin production.</title>
        <authorList>
            <person name="Fan W."/>
            <person name="Wang S."/>
            <person name="Wang H."/>
            <person name="Wang A."/>
            <person name="Jiang F."/>
            <person name="Liu H."/>
            <person name="Zhao H."/>
            <person name="Xu D."/>
            <person name="Zhang Y."/>
        </authorList>
    </citation>
    <scope>NUCLEOTIDE SEQUENCE [LARGE SCALE GENOMIC DNA]</scope>
    <source>
        <strain evidence="2">cv. Yunnan</strain>
        <tissue evidence="1">Leaves</tissue>
    </source>
</reference>
<gene>
    <name evidence="1" type="ORF">L1987_01289</name>
</gene>
<sequence length="72" mass="8070">MDGGLILGLDSKVTGNICIIDIKKGNIVQKLPTRSSVSKRSLRRQCWIILMLHVKYGSSRLWVIQDLVFGIS</sequence>
<evidence type="ECO:0000313" key="2">
    <source>
        <dbReference type="Proteomes" id="UP001056120"/>
    </source>
</evidence>
<protein>
    <submittedName>
        <fullName evidence="1">Uncharacterized protein</fullName>
    </submittedName>
</protein>
<reference evidence="2" key="1">
    <citation type="journal article" date="2022" name="Mol. Ecol. Resour.">
        <title>The genomes of chicory, endive, great burdock and yacon provide insights into Asteraceae palaeo-polyploidization history and plant inulin production.</title>
        <authorList>
            <person name="Fan W."/>
            <person name="Wang S."/>
            <person name="Wang H."/>
            <person name="Wang A."/>
            <person name="Jiang F."/>
            <person name="Liu H."/>
            <person name="Zhao H."/>
            <person name="Xu D."/>
            <person name="Zhang Y."/>
        </authorList>
    </citation>
    <scope>NUCLEOTIDE SEQUENCE [LARGE SCALE GENOMIC DNA]</scope>
    <source>
        <strain evidence="2">cv. Yunnan</strain>
    </source>
</reference>
<evidence type="ECO:0000313" key="1">
    <source>
        <dbReference type="EMBL" id="KAI3827217.1"/>
    </source>
</evidence>
<keyword evidence="2" id="KW-1185">Reference proteome</keyword>
<proteinExistence type="predicted"/>
<comment type="caution">
    <text evidence="1">The sequence shown here is derived from an EMBL/GenBank/DDBJ whole genome shotgun (WGS) entry which is preliminary data.</text>
</comment>
<organism evidence="1 2">
    <name type="scientific">Smallanthus sonchifolius</name>
    <dbReference type="NCBI Taxonomy" id="185202"/>
    <lineage>
        <taxon>Eukaryota</taxon>
        <taxon>Viridiplantae</taxon>
        <taxon>Streptophyta</taxon>
        <taxon>Embryophyta</taxon>
        <taxon>Tracheophyta</taxon>
        <taxon>Spermatophyta</taxon>
        <taxon>Magnoliopsida</taxon>
        <taxon>eudicotyledons</taxon>
        <taxon>Gunneridae</taxon>
        <taxon>Pentapetalae</taxon>
        <taxon>asterids</taxon>
        <taxon>campanulids</taxon>
        <taxon>Asterales</taxon>
        <taxon>Asteraceae</taxon>
        <taxon>Asteroideae</taxon>
        <taxon>Heliantheae alliance</taxon>
        <taxon>Millerieae</taxon>
        <taxon>Smallanthus</taxon>
    </lineage>
</organism>
<accession>A0ACB9K4P5</accession>